<evidence type="ECO:0000313" key="10">
    <source>
        <dbReference type="EMBL" id="KAE9274399.1"/>
    </source>
</evidence>
<dbReference type="Proteomes" id="UP000433483">
    <property type="component" value="Unassembled WGS sequence"/>
</dbReference>
<evidence type="ECO:0000313" key="1">
    <source>
        <dbReference type="EMBL" id="KAE8919417.1"/>
    </source>
</evidence>
<protein>
    <submittedName>
        <fullName evidence="2">Uncharacterized protein</fullName>
    </submittedName>
</protein>
<evidence type="ECO:0000313" key="9">
    <source>
        <dbReference type="EMBL" id="KAE9268241.1"/>
    </source>
</evidence>
<evidence type="ECO:0000313" key="12">
    <source>
        <dbReference type="Proteomes" id="UP000433483"/>
    </source>
</evidence>
<dbReference type="EMBL" id="QXGC01005109">
    <property type="protein sequence ID" value="KAE9166492.1"/>
    <property type="molecule type" value="Genomic_DNA"/>
</dbReference>
<evidence type="ECO:0000313" key="2">
    <source>
        <dbReference type="EMBL" id="KAE8963560.1"/>
    </source>
</evidence>
<evidence type="ECO:0000313" key="11">
    <source>
        <dbReference type="Proteomes" id="UP000429523"/>
    </source>
</evidence>
<comment type="caution">
    <text evidence="2">The sequence shown here is derived from an EMBL/GenBank/DDBJ whole genome shotgun (WGS) entry which is preliminary data.</text>
</comment>
<evidence type="ECO:0000313" key="14">
    <source>
        <dbReference type="Proteomes" id="UP000440367"/>
    </source>
</evidence>
<dbReference type="EMBL" id="QXGB01004683">
    <property type="protein sequence ID" value="KAE9165342.1"/>
    <property type="molecule type" value="Genomic_DNA"/>
</dbReference>
<dbReference type="Proteomes" id="UP000429523">
    <property type="component" value="Unassembled WGS sequence"/>
</dbReference>
<evidence type="ECO:0000313" key="4">
    <source>
        <dbReference type="EMBL" id="KAE9063468.1"/>
    </source>
</evidence>
<organism evidence="2 17">
    <name type="scientific">Phytophthora fragariae</name>
    <dbReference type="NCBI Taxonomy" id="53985"/>
    <lineage>
        <taxon>Eukaryota</taxon>
        <taxon>Sar</taxon>
        <taxon>Stramenopiles</taxon>
        <taxon>Oomycota</taxon>
        <taxon>Peronosporomycetes</taxon>
        <taxon>Peronosporales</taxon>
        <taxon>Peronosporaceae</taxon>
        <taxon>Phytophthora</taxon>
    </lineage>
</organism>
<dbReference type="EMBL" id="QXGE01005188">
    <property type="protein sequence ID" value="KAE9268241.1"/>
    <property type="molecule type" value="Genomic_DNA"/>
</dbReference>
<dbReference type="Proteomes" id="UP000476176">
    <property type="component" value="Unassembled WGS sequence"/>
</dbReference>
<evidence type="ECO:0000313" key="8">
    <source>
        <dbReference type="EMBL" id="KAE9169342.1"/>
    </source>
</evidence>
<name>A0A6A3H2L5_9STRA</name>
<sequence>MMWRPPAGALLGLCALNRNRRLVLARASSAEQKRPSFQIWRFRLDDNGPRGLSSLSWGNEALRRRLLRRCSVRGRRGQRPNQPRQSFSGRC</sequence>
<dbReference type="Proteomes" id="UP000440732">
    <property type="component" value="Unassembled WGS sequence"/>
</dbReference>
<dbReference type="EMBL" id="QXGD01004676">
    <property type="protein sequence ID" value="KAE9169342.1"/>
    <property type="molecule type" value="Genomic_DNA"/>
</dbReference>
<evidence type="ECO:0000313" key="7">
    <source>
        <dbReference type="EMBL" id="KAE9166492.1"/>
    </source>
</evidence>
<dbReference type="OrthoDB" id="10466334at2759"/>
<evidence type="ECO:0000313" key="19">
    <source>
        <dbReference type="Proteomes" id="UP000486351"/>
    </source>
</evidence>
<dbReference type="EMBL" id="QXGA01004849">
    <property type="protein sequence ID" value="KAE9070517.1"/>
    <property type="molecule type" value="Genomic_DNA"/>
</dbReference>
<evidence type="ECO:0000313" key="6">
    <source>
        <dbReference type="EMBL" id="KAE9165342.1"/>
    </source>
</evidence>
<dbReference type="Proteomes" id="UP000486351">
    <property type="component" value="Unassembled WGS sequence"/>
</dbReference>
<dbReference type="EMBL" id="QXFW01004991">
    <property type="protein sequence ID" value="KAE8963560.1"/>
    <property type="molecule type" value="Genomic_DNA"/>
</dbReference>
<evidence type="ECO:0000313" key="20">
    <source>
        <dbReference type="Proteomes" id="UP000488956"/>
    </source>
</evidence>
<evidence type="ECO:0000313" key="3">
    <source>
        <dbReference type="EMBL" id="KAE9062829.1"/>
    </source>
</evidence>
<gene>
    <name evidence="9" type="ORF">PF001_g29735</name>
    <name evidence="8" type="ORF">PF002_g30381</name>
    <name evidence="7" type="ORF">PF004_g29140</name>
    <name evidence="6" type="ORF">PF005_g29652</name>
    <name evidence="5" type="ORF">PF006_g29347</name>
    <name evidence="4" type="ORF">PF007_g29543</name>
    <name evidence="10" type="ORF">PF008_g29606</name>
    <name evidence="1" type="ORF">PF009_g30278</name>
    <name evidence="3" type="ORF">PF010_g29242</name>
    <name evidence="2" type="ORF">PF011_g28984</name>
</gene>
<dbReference type="EMBL" id="QXFY01004980">
    <property type="protein sequence ID" value="KAE9274399.1"/>
    <property type="molecule type" value="Genomic_DNA"/>
</dbReference>
<dbReference type="EMBL" id="QXFX01004768">
    <property type="protein sequence ID" value="KAE9062829.1"/>
    <property type="molecule type" value="Genomic_DNA"/>
</dbReference>
<dbReference type="AlphaFoldDB" id="A0A6A3H2L5"/>
<keyword evidence="12" id="KW-1185">Reference proteome</keyword>
<evidence type="ECO:0000313" key="15">
    <source>
        <dbReference type="Proteomes" id="UP000440732"/>
    </source>
</evidence>
<dbReference type="Proteomes" id="UP000440367">
    <property type="component" value="Unassembled WGS sequence"/>
</dbReference>
<evidence type="ECO:0000313" key="18">
    <source>
        <dbReference type="Proteomes" id="UP000476176"/>
    </source>
</evidence>
<proteinExistence type="predicted"/>
<dbReference type="Proteomes" id="UP000460718">
    <property type="component" value="Unassembled WGS sequence"/>
</dbReference>
<evidence type="ECO:0000313" key="13">
    <source>
        <dbReference type="Proteomes" id="UP000437068"/>
    </source>
</evidence>
<dbReference type="Proteomes" id="UP000488956">
    <property type="component" value="Unassembled WGS sequence"/>
</dbReference>
<accession>A0A6A3H2L5</accession>
<evidence type="ECO:0000313" key="16">
    <source>
        <dbReference type="Proteomes" id="UP000441208"/>
    </source>
</evidence>
<dbReference type="Proteomes" id="UP000441208">
    <property type="component" value="Unassembled WGS sequence"/>
</dbReference>
<evidence type="ECO:0000313" key="17">
    <source>
        <dbReference type="Proteomes" id="UP000460718"/>
    </source>
</evidence>
<dbReference type="EMBL" id="QXFZ01004650">
    <property type="protein sequence ID" value="KAE9063468.1"/>
    <property type="molecule type" value="Genomic_DNA"/>
</dbReference>
<dbReference type="Proteomes" id="UP000437068">
    <property type="component" value="Unassembled WGS sequence"/>
</dbReference>
<evidence type="ECO:0000313" key="5">
    <source>
        <dbReference type="EMBL" id="KAE9070517.1"/>
    </source>
</evidence>
<reference evidence="17 18" key="1">
    <citation type="submission" date="2018-09" db="EMBL/GenBank/DDBJ databases">
        <title>Genomic investigation of the strawberry pathogen Phytophthora fragariae indicates pathogenicity is determined by transcriptional variation in three key races.</title>
        <authorList>
            <person name="Adams T.M."/>
            <person name="Armitage A.D."/>
            <person name="Sobczyk M.K."/>
            <person name="Bates H.J."/>
            <person name="Dunwell J.M."/>
            <person name="Nellist C.F."/>
            <person name="Harrison R.J."/>
        </authorList>
    </citation>
    <scope>NUCLEOTIDE SEQUENCE [LARGE SCALE GENOMIC DNA]</scope>
    <source>
        <strain evidence="9 13">A4</strain>
        <strain evidence="8 14">BC-1</strain>
        <strain evidence="7 18">BC-23</strain>
        <strain evidence="6 12">NOV-27</strain>
        <strain evidence="5 15">NOV-5</strain>
        <strain evidence="4 16">NOV-71</strain>
        <strain evidence="10 19">NOV-77</strain>
        <strain evidence="1 11">NOV-9</strain>
        <strain evidence="3 20">ONT-3</strain>
        <strain evidence="2 17">SCRP245</strain>
    </source>
</reference>
<dbReference type="EMBL" id="QXGF01004701">
    <property type="protein sequence ID" value="KAE8919417.1"/>
    <property type="molecule type" value="Genomic_DNA"/>
</dbReference>